<dbReference type="Gene3D" id="1.10.510.10">
    <property type="entry name" value="Transferase(Phosphotransferase) domain 1"/>
    <property type="match status" value="1"/>
</dbReference>
<dbReference type="InterPro" id="IPR050528">
    <property type="entry name" value="L-type_Lectin-RKs"/>
</dbReference>
<feature type="domain" description="Protein kinase" evidence="22">
    <location>
        <begin position="358"/>
        <end position="632"/>
    </location>
</feature>
<keyword evidence="16 23" id="KW-0675">Receptor</keyword>
<evidence type="ECO:0000256" key="13">
    <source>
        <dbReference type="ARBA" id="ARBA00022840"/>
    </source>
</evidence>
<dbReference type="SUPFAM" id="SSF49899">
    <property type="entry name" value="Concanavalin A-like lectins/glucanases"/>
    <property type="match status" value="1"/>
</dbReference>
<evidence type="ECO:0000256" key="8">
    <source>
        <dbReference type="ARBA" id="ARBA00022692"/>
    </source>
</evidence>
<dbReference type="GO" id="GO:0005524">
    <property type="term" value="F:ATP binding"/>
    <property type="evidence" value="ECO:0007669"/>
    <property type="project" value="UniProtKB-UniRule"/>
</dbReference>
<feature type="transmembrane region" description="Helical" evidence="21">
    <location>
        <begin position="300"/>
        <end position="325"/>
    </location>
</feature>
<keyword evidence="24" id="KW-1185">Reference proteome</keyword>
<dbReference type="Pfam" id="PF00139">
    <property type="entry name" value="Lectin_legB"/>
    <property type="match status" value="1"/>
</dbReference>
<evidence type="ECO:0000256" key="12">
    <source>
        <dbReference type="ARBA" id="ARBA00022777"/>
    </source>
</evidence>
<evidence type="ECO:0000256" key="1">
    <source>
        <dbReference type="ARBA" id="ARBA00004251"/>
    </source>
</evidence>
<dbReference type="GO" id="GO:0005886">
    <property type="term" value="C:plasma membrane"/>
    <property type="evidence" value="ECO:0007669"/>
    <property type="project" value="UniProtKB-SubCell"/>
</dbReference>
<dbReference type="CDD" id="cd14066">
    <property type="entry name" value="STKc_IRAK"/>
    <property type="match status" value="1"/>
</dbReference>
<dbReference type="InterPro" id="IPR001220">
    <property type="entry name" value="Legume_lectin_dom"/>
</dbReference>
<dbReference type="FunFam" id="1.10.510.10:FF:000108">
    <property type="entry name" value="L-type lectin-domain containing receptor kinase S.4"/>
    <property type="match status" value="1"/>
</dbReference>
<dbReference type="GO" id="GO:0004674">
    <property type="term" value="F:protein serine/threonine kinase activity"/>
    <property type="evidence" value="ECO:0007669"/>
    <property type="project" value="UniProtKB-KW"/>
</dbReference>
<evidence type="ECO:0000256" key="15">
    <source>
        <dbReference type="ARBA" id="ARBA00023136"/>
    </source>
</evidence>
<keyword evidence="13 20" id="KW-0067">ATP-binding</keyword>
<evidence type="ECO:0000256" key="5">
    <source>
        <dbReference type="ARBA" id="ARBA00022475"/>
    </source>
</evidence>
<dbReference type="InterPro" id="IPR017441">
    <property type="entry name" value="Protein_kinase_ATP_BS"/>
</dbReference>
<evidence type="ECO:0000256" key="6">
    <source>
        <dbReference type="ARBA" id="ARBA00022527"/>
    </source>
</evidence>
<keyword evidence="14 21" id="KW-1133">Transmembrane helix</keyword>
<keyword evidence="11 20" id="KW-0547">Nucleotide-binding</keyword>
<evidence type="ECO:0000313" key="23">
    <source>
        <dbReference type="EMBL" id="KAK1276038.1"/>
    </source>
</evidence>
<evidence type="ECO:0000256" key="4">
    <source>
        <dbReference type="ARBA" id="ARBA00012513"/>
    </source>
</evidence>
<evidence type="ECO:0000256" key="16">
    <source>
        <dbReference type="ARBA" id="ARBA00023170"/>
    </source>
</evidence>
<evidence type="ECO:0000256" key="18">
    <source>
        <dbReference type="ARBA" id="ARBA00047899"/>
    </source>
</evidence>
<evidence type="ECO:0000256" key="21">
    <source>
        <dbReference type="SAM" id="Phobius"/>
    </source>
</evidence>
<evidence type="ECO:0000256" key="9">
    <source>
        <dbReference type="ARBA" id="ARBA00022729"/>
    </source>
</evidence>
<protein>
    <recommendedName>
        <fullName evidence="4">non-specific serine/threonine protein kinase</fullName>
        <ecNumber evidence="4">2.7.11.1</ecNumber>
    </recommendedName>
</protein>
<comment type="subcellular location">
    <subcellularLocation>
        <location evidence="1">Cell membrane</location>
        <topology evidence="1">Single-pass type I membrane protein</topology>
    </subcellularLocation>
</comment>
<comment type="similarity">
    <text evidence="3">In the C-terminal section; belongs to the protein kinase superfamily. Ser/Thr protein kinase family.</text>
</comment>
<gene>
    <name evidence="23" type="ORF">QJS04_geneDACA023280</name>
</gene>
<dbReference type="PROSITE" id="PS00108">
    <property type="entry name" value="PROTEIN_KINASE_ST"/>
    <property type="match status" value="1"/>
</dbReference>
<keyword evidence="6" id="KW-0723">Serine/threonine-protein kinase</keyword>
<keyword evidence="5" id="KW-1003">Cell membrane</keyword>
<evidence type="ECO:0000256" key="11">
    <source>
        <dbReference type="ARBA" id="ARBA00022741"/>
    </source>
</evidence>
<reference evidence="23" key="1">
    <citation type="journal article" date="2023" name="Nat. Commun.">
        <title>Diploid and tetraploid genomes of Acorus and the evolution of monocots.</title>
        <authorList>
            <person name="Ma L."/>
            <person name="Liu K.W."/>
            <person name="Li Z."/>
            <person name="Hsiao Y.Y."/>
            <person name="Qi Y."/>
            <person name="Fu T."/>
            <person name="Tang G.D."/>
            <person name="Zhang D."/>
            <person name="Sun W.H."/>
            <person name="Liu D.K."/>
            <person name="Li Y."/>
            <person name="Chen G.Z."/>
            <person name="Liu X.D."/>
            <person name="Liao X.Y."/>
            <person name="Jiang Y.T."/>
            <person name="Yu X."/>
            <person name="Hao Y."/>
            <person name="Huang J."/>
            <person name="Zhao X.W."/>
            <person name="Ke S."/>
            <person name="Chen Y.Y."/>
            <person name="Wu W.L."/>
            <person name="Hsu J.L."/>
            <person name="Lin Y.F."/>
            <person name="Huang M.D."/>
            <person name="Li C.Y."/>
            <person name="Huang L."/>
            <person name="Wang Z.W."/>
            <person name="Zhao X."/>
            <person name="Zhong W.Y."/>
            <person name="Peng D.H."/>
            <person name="Ahmad S."/>
            <person name="Lan S."/>
            <person name="Zhang J.S."/>
            <person name="Tsai W.C."/>
            <person name="Van de Peer Y."/>
            <person name="Liu Z.J."/>
        </authorList>
    </citation>
    <scope>NUCLEOTIDE SEQUENCE</scope>
    <source>
        <strain evidence="23">SCP</strain>
    </source>
</reference>
<evidence type="ECO:0000256" key="20">
    <source>
        <dbReference type="PROSITE-ProRule" id="PRU10141"/>
    </source>
</evidence>
<dbReference type="Gene3D" id="2.60.120.200">
    <property type="match status" value="1"/>
</dbReference>
<dbReference type="Gene3D" id="3.30.200.20">
    <property type="entry name" value="Phosphorylase Kinase, domain 1"/>
    <property type="match status" value="1"/>
</dbReference>
<dbReference type="SUPFAM" id="SSF56112">
    <property type="entry name" value="Protein kinase-like (PK-like)"/>
    <property type="match status" value="1"/>
</dbReference>
<dbReference type="SMART" id="SM00220">
    <property type="entry name" value="S_TKc"/>
    <property type="match status" value="1"/>
</dbReference>
<evidence type="ECO:0000256" key="7">
    <source>
        <dbReference type="ARBA" id="ARBA00022679"/>
    </source>
</evidence>
<evidence type="ECO:0000259" key="22">
    <source>
        <dbReference type="PROSITE" id="PS50011"/>
    </source>
</evidence>
<dbReference type="FunFam" id="2.60.120.200:FF:000051">
    <property type="entry name" value="L-type lectin-domain containing receptor kinase V.9"/>
    <property type="match status" value="1"/>
</dbReference>
<dbReference type="PROSITE" id="PS50011">
    <property type="entry name" value="PROTEIN_KINASE_DOM"/>
    <property type="match status" value="1"/>
</dbReference>
<evidence type="ECO:0000256" key="3">
    <source>
        <dbReference type="ARBA" id="ARBA00010217"/>
    </source>
</evidence>
<keyword evidence="7" id="KW-0808">Transferase</keyword>
<dbReference type="PANTHER" id="PTHR27007">
    <property type="match status" value="1"/>
</dbReference>
<keyword evidence="12 23" id="KW-0418">Kinase</keyword>
<evidence type="ECO:0000313" key="24">
    <source>
        <dbReference type="Proteomes" id="UP001179952"/>
    </source>
</evidence>
<keyword evidence="8 21" id="KW-0812">Transmembrane</keyword>
<dbReference type="EMBL" id="JAUJYN010000003">
    <property type="protein sequence ID" value="KAK1276038.1"/>
    <property type="molecule type" value="Genomic_DNA"/>
</dbReference>
<organism evidence="23 24">
    <name type="scientific">Acorus gramineus</name>
    <name type="common">Dwarf sweet flag</name>
    <dbReference type="NCBI Taxonomy" id="55184"/>
    <lineage>
        <taxon>Eukaryota</taxon>
        <taxon>Viridiplantae</taxon>
        <taxon>Streptophyta</taxon>
        <taxon>Embryophyta</taxon>
        <taxon>Tracheophyta</taxon>
        <taxon>Spermatophyta</taxon>
        <taxon>Magnoliopsida</taxon>
        <taxon>Liliopsida</taxon>
        <taxon>Acoraceae</taxon>
        <taxon>Acorus</taxon>
    </lineage>
</organism>
<feature type="binding site" evidence="20">
    <location>
        <position position="387"/>
    </location>
    <ligand>
        <name>ATP</name>
        <dbReference type="ChEBI" id="CHEBI:30616"/>
    </ligand>
</feature>
<sequence>MNKTMYMHMHQLEQFHAKMPTISLNTVLLCLLLLKTIAFSIDSFIFNGFHGANLSLNGVAEITSGGLLRLTNTTKRQKGHAFIPTPLRLNKSSSFSTTFVFAIVSEDIDIGGHGIAFVLSPTTALRGSFDALYLGLLNSTNNGDPSNHVVAVELDTMFNPAAFADIDDNHVGIDVNSLKSVESKTAGYYLNNGTFRNLTLISGDPMKLWVEYDGINMNLNVTLSPITAPKPEVPLLSKSVNLSEFVLESMYVGFSSSTGSIQTSHYILGWSFKLNGKAEDLDLSKLPSLPRRGPKEKPKVLTIGLPVILSTVTLMAIVVAGTVLWRRKKFAELLEDWELEYGPHRFSYKDLYKATRGFKERELLGTGGFGRVYRGVLPKDKREVAVKRVSHESRQGMREFVAEIASIGRLRHRNIVQLIGCCRRKGELLLVYDYMPNGSLDKLLFNHRNGLTTLSWRERFRVIRGIASGLLYLHEGWEQRVIHRDVKSSNVLLDGDMNGRLGDFGLARLYDHGTDPQTTHVVGTLGYLAPELSKTGKGTAATDVYAFGVFLLEVVCGRRPIDLELKSVNDGPNLVDWVLDHWRRGTVMETVDKRLGSIYAVEEVEMVLKVGIICAHAVARARPSMRQVMQFLNRDIEIPQLSQDYMNVAAGVSHLENLPGFDEFFMLYTGTTSSEKAFSRYATAGESLLSIGR</sequence>
<dbReference type="InterPro" id="IPR013320">
    <property type="entry name" value="ConA-like_dom_sf"/>
</dbReference>
<keyword evidence="10" id="KW-0430">Lectin</keyword>
<comment type="caution">
    <text evidence="23">The sequence shown here is derived from an EMBL/GenBank/DDBJ whole genome shotgun (WGS) entry which is preliminary data.</text>
</comment>
<comment type="catalytic activity">
    <reaction evidence="19">
        <text>L-seryl-[protein] + ATP = O-phospho-L-seryl-[protein] + ADP + H(+)</text>
        <dbReference type="Rhea" id="RHEA:17989"/>
        <dbReference type="Rhea" id="RHEA-COMP:9863"/>
        <dbReference type="Rhea" id="RHEA-COMP:11604"/>
        <dbReference type="ChEBI" id="CHEBI:15378"/>
        <dbReference type="ChEBI" id="CHEBI:29999"/>
        <dbReference type="ChEBI" id="CHEBI:30616"/>
        <dbReference type="ChEBI" id="CHEBI:83421"/>
        <dbReference type="ChEBI" id="CHEBI:456216"/>
        <dbReference type="EC" id="2.7.11.1"/>
    </reaction>
</comment>
<dbReference type="GO" id="GO:0030246">
    <property type="term" value="F:carbohydrate binding"/>
    <property type="evidence" value="ECO:0007669"/>
    <property type="project" value="UniProtKB-KW"/>
</dbReference>
<evidence type="ECO:0000256" key="10">
    <source>
        <dbReference type="ARBA" id="ARBA00022734"/>
    </source>
</evidence>
<keyword evidence="15 21" id="KW-0472">Membrane</keyword>
<dbReference type="Pfam" id="PF00069">
    <property type="entry name" value="Pkinase"/>
    <property type="match status" value="1"/>
</dbReference>
<evidence type="ECO:0000256" key="19">
    <source>
        <dbReference type="ARBA" id="ARBA00048679"/>
    </source>
</evidence>
<dbReference type="InterPro" id="IPR011009">
    <property type="entry name" value="Kinase-like_dom_sf"/>
</dbReference>
<dbReference type="PROSITE" id="PS00107">
    <property type="entry name" value="PROTEIN_KINASE_ATP"/>
    <property type="match status" value="1"/>
</dbReference>
<evidence type="ECO:0000256" key="14">
    <source>
        <dbReference type="ARBA" id="ARBA00022989"/>
    </source>
</evidence>
<dbReference type="EC" id="2.7.11.1" evidence="4"/>
<evidence type="ECO:0000256" key="2">
    <source>
        <dbReference type="ARBA" id="ARBA00008536"/>
    </source>
</evidence>
<keyword evidence="17" id="KW-0325">Glycoprotein</keyword>
<dbReference type="InterPro" id="IPR008271">
    <property type="entry name" value="Ser/Thr_kinase_AS"/>
</dbReference>
<name>A0AAV9BJ30_ACOGR</name>
<dbReference type="FunFam" id="3.30.200.20:FF:000112">
    <property type="entry name" value="Lectin-domain containing receptor kinase A4.3"/>
    <property type="match status" value="1"/>
</dbReference>
<keyword evidence="9" id="KW-0732">Signal</keyword>
<comment type="catalytic activity">
    <reaction evidence="18">
        <text>L-threonyl-[protein] + ATP = O-phospho-L-threonyl-[protein] + ADP + H(+)</text>
        <dbReference type="Rhea" id="RHEA:46608"/>
        <dbReference type="Rhea" id="RHEA-COMP:11060"/>
        <dbReference type="Rhea" id="RHEA-COMP:11605"/>
        <dbReference type="ChEBI" id="CHEBI:15378"/>
        <dbReference type="ChEBI" id="CHEBI:30013"/>
        <dbReference type="ChEBI" id="CHEBI:30616"/>
        <dbReference type="ChEBI" id="CHEBI:61977"/>
        <dbReference type="ChEBI" id="CHEBI:456216"/>
        <dbReference type="EC" id="2.7.11.1"/>
    </reaction>
</comment>
<accession>A0AAV9BJ30</accession>
<reference evidence="23" key="2">
    <citation type="submission" date="2023-06" db="EMBL/GenBank/DDBJ databases">
        <authorList>
            <person name="Ma L."/>
            <person name="Liu K.-W."/>
            <person name="Li Z."/>
            <person name="Hsiao Y.-Y."/>
            <person name="Qi Y."/>
            <person name="Fu T."/>
            <person name="Tang G."/>
            <person name="Zhang D."/>
            <person name="Sun W.-H."/>
            <person name="Liu D.-K."/>
            <person name="Li Y."/>
            <person name="Chen G.-Z."/>
            <person name="Liu X.-D."/>
            <person name="Liao X.-Y."/>
            <person name="Jiang Y.-T."/>
            <person name="Yu X."/>
            <person name="Hao Y."/>
            <person name="Huang J."/>
            <person name="Zhao X.-W."/>
            <person name="Ke S."/>
            <person name="Chen Y.-Y."/>
            <person name="Wu W.-L."/>
            <person name="Hsu J.-L."/>
            <person name="Lin Y.-F."/>
            <person name="Huang M.-D."/>
            <person name="Li C.-Y."/>
            <person name="Huang L."/>
            <person name="Wang Z.-W."/>
            <person name="Zhao X."/>
            <person name="Zhong W.-Y."/>
            <person name="Peng D.-H."/>
            <person name="Ahmad S."/>
            <person name="Lan S."/>
            <person name="Zhang J.-S."/>
            <person name="Tsai W.-C."/>
            <person name="Van De Peer Y."/>
            <person name="Liu Z.-J."/>
        </authorList>
    </citation>
    <scope>NUCLEOTIDE SEQUENCE</scope>
    <source>
        <strain evidence="23">SCP</strain>
        <tissue evidence="23">Leaves</tissue>
    </source>
</reference>
<dbReference type="InterPro" id="IPR000719">
    <property type="entry name" value="Prot_kinase_dom"/>
</dbReference>
<dbReference type="Proteomes" id="UP001179952">
    <property type="component" value="Unassembled WGS sequence"/>
</dbReference>
<proteinExistence type="inferred from homology"/>
<dbReference type="CDD" id="cd06899">
    <property type="entry name" value="lectin_legume_LecRK_Arcelin_ConA"/>
    <property type="match status" value="1"/>
</dbReference>
<evidence type="ECO:0000256" key="17">
    <source>
        <dbReference type="ARBA" id="ARBA00023180"/>
    </source>
</evidence>
<dbReference type="AlphaFoldDB" id="A0AAV9BJ30"/>
<comment type="similarity">
    <text evidence="2">In the N-terminal section; belongs to the leguminous lectin family.</text>
</comment>
<dbReference type="InterPro" id="IPR019825">
    <property type="entry name" value="Lectin_legB_Mn/Ca_BS"/>
</dbReference>
<dbReference type="PROSITE" id="PS00307">
    <property type="entry name" value="LECTIN_LEGUME_BETA"/>
    <property type="match status" value="1"/>
</dbReference>